<accession>A0ABD1NZL6</accession>
<dbReference type="AlphaFoldDB" id="A0ABD1NZL6"/>
<gene>
    <name evidence="1" type="ORF">Fot_56465</name>
</gene>
<name>A0ABD1NZL6_9LAMI</name>
<sequence>MRPTKRFLGESRSFFMGCRCESIPSETIMKWLVGKGEMAVGRERSDIAKGTASYIDLPRLYNKGSSKKAFVNQNRCSGYPCTTSTDCKTEGELTVQINGGKEEQGLFFALPSANWSERKALARYPLA</sequence>
<protein>
    <submittedName>
        <fullName evidence="1">Uncharacterized protein</fullName>
    </submittedName>
</protein>
<evidence type="ECO:0000313" key="2">
    <source>
        <dbReference type="Proteomes" id="UP001604277"/>
    </source>
</evidence>
<reference evidence="2" key="1">
    <citation type="submission" date="2024-07" db="EMBL/GenBank/DDBJ databases">
        <title>Two chromosome-level genome assemblies of Korean endemic species Abeliophyllum distichum and Forsythia ovata (Oleaceae).</title>
        <authorList>
            <person name="Jang H."/>
        </authorList>
    </citation>
    <scope>NUCLEOTIDE SEQUENCE [LARGE SCALE GENOMIC DNA]</scope>
</reference>
<proteinExistence type="predicted"/>
<organism evidence="1 2">
    <name type="scientific">Forsythia ovata</name>
    <dbReference type="NCBI Taxonomy" id="205694"/>
    <lineage>
        <taxon>Eukaryota</taxon>
        <taxon>Viridiplantae</taxon>
        <taxon>Streptophyta</taxon>
        <taxon>Embryophyta</taxon>
        <taxon>Tracheophyta</taxon>
        <taxon>Spermatophyta</taxon>
        <taxon>Magnoliopsida</taxon>
        <taxon>eudicotyledons</taxon>
        <taxon>Gunneridae</taxon>
        <taxon>Pentapetalae</taxon>
        <taxon>asterids</taxon>
        <taxon>lamiids</taxon>
        <taxon>Lamiales</taxon>
        <taxon>Oleaceae</taxon>
        <taxon>Forsythieae</taxon>
        <taxon>Forsythia</taxon>
    </lineage>
</organism>
<dbReference type="Proteomes" id="UP001604277">
    <property type="component" value="Unassembled WGS sequence"/>
</dbReference>
<dbReference type="EMBL" id="JBFOLJ010000045">
    <property type="protein sequence ID" value="KAL2457054.1"/>
    <property type="molecule type" value="Genomic_DNA"/>
</dbReference>
<comment type="caution">
    <text evidence="1">The sequence shown here is derived from an EMBL/GenBank/DDBJ whole genome shotgun (WGS) entry which is preliminary data.</text>
</comment>
<evidence type="ECO:0000313" key="1">
    <source>
        <dbReference type="EMBL" id="KAL2457054.1"/>
    </source>
</evidence>
<keyword evidence="2" id="KW-1185">Reference proteome</keyword>